<dbReference type="RefSeq" id="WP_241436093.1">
    <property type="nucleotide sequence ID" value="NZ_CP031844.2"/>
</dbReference>
<keyword evidence="3" id="KW-1185">Reference proteome</keyword>
<dbReference type="EMBL" id="CP093033">
    <property type="protein sequence ID" value="UNF29074.1"/>
    <property type="molecule type" value="Genomic_DNA"/>
</dbReference>
<dbReference type="GeneID" id="71201882"/>
<evidence type="ECO:0000313" key="2">
    <source>
        <dbReference type="EMBL" id="UNF29074.1"/>
    </source>
</evidence>
<name>A0ABY3VUQ5_9HYPH</name>
<evidence type="ECO:0000256" key="1">
    <source>
        <dbReference type="SAM" id="Phobius"/>
    </source>
</evidence>
<dbReference type="Proteomes" id="UP000829580">
    <property type="component" value="Chromosome"/>
</dbReference>
<keyword evidence="1" id="KW-0812">Transmembrane</keyword>
<evidence type="ECO:0000313" key="3">
    <source>
        <dbReference type="Proteomes" id="UP000829580"/>
    </source>
</evidence>
<accession>A0ABY3VUQ5</accession>
<proteinExistence type="predicted"/>
<sequence length="84" mass="9494">MHYKESIIDFAWPTGTVSCNFLAETILNVSEANVELTEDTPFEKSITVILGYNFGKNVPLNKNYSLMISQFLICLTFVSFVVVH</sequence>
<organism evidence="2 3">
    <name type="scientific">Bartonella krasnovii</name>
    <dbReference type="NCBI Taxonomy" id="2267275"/>
    <lineage>
        <taxon>Bacteria</taxon>
        <taxon>Pseudomonadati</taxon>
        <taxon>Pseudomonadota</taxon>
        <taxon>Alphaproteobacteria</taxon>
        <taxon>Hyphomicrobiales</taxon>
        <taxon>Bartonellaceae</taxon>
        <taxon>Bartonella</taxon>
    </lineage>
</organism>
<reference evidence="2 3" key="1">
    <citation type="submission" date="2022-02" db="EMBL/GenBank/DDBJ databases">
        <title>Genomic structural plasticity of rodent-associated Bartonella in nature.</title>
        <authorList>
            <person name="Sousa K.C.M."/>
            <person name="Gutierrez R."/>
            <person name="Yahalomi D."/>
            <person name="Shalit T."/>
            <person name="Markus B."/>
            <person name="Nachum-Biala Y."/>
            <person name="Hawlena H."/>
            <person name="Marcos-Hadad E."/>
            <person name="Hazkani-Covo E."/>
            <person name="Neves H.R."/>
            <person name="Covo S."/>
            <person name="Harrus S."/>
        </authorList>
    </citation>
    <scope>NUCLEOTIDE SEQUENCE [LARGE SCALE GENOMIC DNA]</scope>
    <source>
        <strain evidence="2 3">B35_1_2</strain>
    </source>
</reference>
<feature type="transmembrane region" description="Helical" evidence="1">
    <location>
        <begin position="64"/>
        <end position="83"/>
    </location>
</feature>
<keyword evidence="1" id="KW-0472">Membrane</keyword>
<keyword evidence="1" id="KW-1133">Transmembrane helix</keyword>
<gene>
    <name evidence="2" type="ORF">MNL13_07730</name>
</gene>
<protein>
    <submittedName>
        <fullName evidence="2">Uncharacterized protein</fullName>
    </submittedName>
</protein>